<gene>
    <name evidence="2" type="ORF">A6J80_09095</name>
</gene>
<dbReference type="Proteomes" id="UP000191257">
    <property type="component" value="Chromosome"/>
</dbReference>
<dbReference type="InterPro" id="IPR027372">
    <property type="entry name" value="Phytase-like_dom"/>
</dbReference>
<dbReference type="InterPro" id="IPR014567">
    <property type="entry name" value="UCP031900"/>
</dbReference>
<protein>
    <recommendedName>
        <fullName evidence="1">Phytase-like domain-containing protein</fullName>
    </recommendedName>
</protein>
<dbReference type="PIRSF" id="PIRSF031900">
    <property type="entry name" value="UCP031900"/>
    <property type="match status" value="1"/>
</dbReference>
<dbReference type="EMBL" id="CP020442">
    <property type="protein sequence ID" value="ARC36515.1"/>
    <property type="molecule type" value="Genomic_DNA"/>
</dbReference>
<sequence>MPGRRHRPLGASGAVLRQPVRSLTGIALALAVVLVSLTNPVAGQGATGHDPAALAPRVDHVGTYVWHIDAPDFGGFSGLDLREDGSRFTALSDRATLRWGRILRDAQGRIEGVEATGHARLKDSEGRKLAPGWRGDSEGLAVGSDGRLWISFEGLTRVVLHDRAENPAQPLPRPAAFKAMQRNSSLESLAILPDGTLLAIPERSGALHRPFPVWRYRDGAWDQPFSIPRSGNWLAVDADVGPDGRLYLLERDFMGLLGFRTRLRRFDLSDAGVSGEQVLLTSYPLQYDNLEGLAVWQDGQGIRVTMISDDNFSRLQRTELVEYRITD</sequence>
<dbReference type="RefSeq" id="WP_080621198.1">
    <property type="nucleotide sequence ID" value="NZ_CALTWI010000013.1"/>
</dbReference>
<keyword evidence="3" id="KW-1185">Reference proteome</keyword>
<dbReference type="KEGG" id="pye:A6J80_09095"/>
<dbReference type="AlphaFoldDB" id="A0A1V0GRM3"/>
<dbReference type="STRING" id="147645.A6J80_09095"/>
<reference evidence="2" key="1">
    <citation type="submission" date="2017-12" db="EMBL/GenBank/DDBJ databases">
        <title>FDA dAtabase for Regulatory Grade micrObial Sequences (FDA-ARGOS): Supporting development and validation of Infectious Disease Dx tests.</title>
        <authorList>
            <person name="Campos J."/>
            <person name="Goldberg B."/>
            <person name="Tallon L."/>
            <person name="Sadzewicz L."/>
            <person name="Sengamalay N."/>
            <person name="Ott S."/>
            <person name="Godinez A."/>
            <person name="Nagaraj S."/>
            <person name="Vyas G."/>
            <person name="Aluvathingal J."/>
            <person name="Nadendla S."/>
            <person name="Geyer C."/>
            <person name="Nandy P."/>
            <person name="Hobson J."/>
            <person name="Sichtig H."/>
        </authorList>
    </citation>
    <scope>NUCLEOTIDE SEQUENCE</scope>
    <source>
        <strain evidence="2">FDAARGOS_252</strain>
    </source>
</reference>
<evidence type="ECO:0000313" key="2">
    <source>
        <dbReference type="EMBL" id="ARC36515.1"/>
    </source>
</evidence>
<organism evidence="2 3">
    <name type="scientific">Paracoccus yeei</name>
    <dbReference type="NCBI Taxonomy" id="147645"/>
    <lineage>
        <taxon>Bacteria</taxon>
        <taxon>Pseudomonadati</taxon>
        <taxon>Pseudomonadota</taxon>
        <taxon>Alphaproteobacteria</taxon>
        <taxon>Rhodobacterales</taxon>
        <taxon>Paracoccaceae</taxon>
        <taxon>Paracoccus</taxon>
    </lineage>
</organism>
<accession>A0A1V0GRM3</accession>
<evidence type="ECO:0000259" key="1">
    <source>
        <dbReference type="Pfam" id="PF13449"/>
    </source>
</evidence>
<dbReference type="eggNOG" id="COG4246">
    <property type="taxonomic scope" value="Bacteria"/>
</dbReference>
<name>A0A1V0GRM3_9RHOB</name>
<feature type="domain" description="Phytase-like" evidence="1">
    <location>
        <begin position="72"/>
        <end position="312"/>
    </location>
</feature>
<evidence type="ECO:0000313" key="3">
    <source>
        <dbReference type="Proteomes" id="UP000191257"/>
    </source>
</evidence>
<dbReference type="Pfam" id="PF13449">
    <property type="entry name" value="Phytase-like"/>
    <property type="match status" value="1"/>
</dbReference>
<proteinExistence type="predicted"/>
<dbReference type="SUPFAM" id="SSF63829">
    <property type="entry name" value="Calcium-dependent phosphotriesterase"/>
    <property type="match status" value="1"/>
</dbReference>